<feature type="domain" description="DEAD/DEAH-box helicase" evidence="2">
    <location>
        <begin position="32"/>
        <end position="150"/>
    </location>
</feature>
<feature type="region of interest" description="Disordered" evidence="1">
    <location>
        <begin position="565"/>
        <end position="635"/>
    </location>
</feature>
<dbReference type="GO" id="GO:0005524">
    <property type="term" value="F:ATP binding"/>
    <property type="evidence" value="ECO:0007669"/>
    <property type="project" value="InterPro"/>
</dbReference>
<dbReference type="AlphaFoldDB" id="A0AAD7D170"/>
<evidence type="ECO:0000256" key="1">
    <source>
        <dbReference type="SAM" id="MobiDB-lite"/>
    </source>
</evidence>
<proteinExistence type="predicted"/>
<sequence>MSETFLWSSPEGYALVRRILEPTPVPYIPHDHQLEGICKSLDGVNLFAITPTGSGKSSYYIIYIIVVLAVVADPSLCPSAKFPANPCLLIICPTIPLQLEMAANMTKMDLDVLAINSETRNEAQRVRNEELWTVARMKPNVILSGPEQLKCSEFEKSLRDPDFFARICGTGFDERNIIRGFSVRDGAPFNNITKLLGLNGNYHLIHRSCSRSDIQILFRELVSPIGGEYFPEFNWVLTEKRPTVLYIKSISLGSRIYSYLLRRAKLSIDSKWIRMYNSLNFESYNAATREQKKLAPDDEDYCQIIVGTDTLSVGVAMLGRVDAILVREVADADELVQKFGRINRTKDTQDTRGIIYISAATRKAAEKLIVDHEAGIFKAGETPPDLSMTRLIVAPCKIAAINLIYNNPPFDPLCTCISCCENPPPPPSPSCNCSGCAPDKLPVAPLAPRPSKPPLPDIPKRDRLSRLQKAYGKKRLLELRLEIWRNAMALEPSKFWMHPPDFFLADFGITAILDNYSRLRDVEDVRRFVQPYQHLSAYSLRILKVLEEMKPQFAKIAADRKAENAANREKKKQEAEAEPETDVATDEVGDEQDGDIAIPETISPAEELRGKPSAQEPNNISEGKKQTDLCVFTPTARRVANTVPSSSRYNMRARTQK</sequence>
<dbReference type="Pfam" id="PF00270">
    <property type="entry name" value="DEAD"/>
    <property type="match status" value="1"/>
</dbReference>
<dbReference type="SUPFAM" id="SSF52540">
    <property type="entry name" value="P-loop containing nucleoside triphosphate hydrolases"/>
    <property type="match status" value="1"/>
</dbReference>
<dbReference type="InterPro" id="IPR027417">
    <property type="entry name" value="P-loop_NTPase"/>
</dbReference>
<dbReference type="GO" id="GO:0003676">
    <property type="term" value="F:nucleic acid binding"/>
    <property type="evidence" value="ECO:0007669"/>
    <property type="project" value="InterPro"/>
</dbReference>
<dbReference type="Proteomes" id="UP001221757">
    <property type="component" value="Unassembled WGS sequence"/>
</dbReference>
<evidence type="ECO:0000313" key="3">
    <source>
        <dbReference type="EMBL" id="KAJ7674126.1"/>
    </source>
</evidence>
<name>A0AAD7D170_MYCRO</name>
<evidence type="ECO:0000313" key="4">
    <source>
        <dbReference type="Proteomes" id="UP001221757"/>
    </source>
</evidence>
<accession>A0AAD7D170</accession>
<organism evidence="3 4">
    <name type="scientific">Mycena rosella</name>
    <name type="common">Pink bonnet</name>
    <name type="synonym">Agaricus rosellus</name>
    <dbReference type="NCBI Taxonomy" id="1033263"/>
    <lineage>
        <taxon>Eukaryota</taxon>
        <taxon>Fungi</taxon>
        <taxon>Dikarya</taxon>
        <taxon>Basidiomycota</taxon>
        <taxon>Agaricomycotina</taxon>
        <taxon>Agaricomycetes</taxon>
        <taxon>Agaricomycetidae</taxon>
        <taxon>Agaricales</taxon>
        <taxon>Marasmiineae</taxon>
        <taxon>Mycenaceae</taxon>
        <taxon>Mycena</taxon>
    </lineage>
</organism>
<dbReference type="InterPro" id="IPR011545">
    <property type="entry name" value="DEAD/DEAH_box_helicase_dom"/>
</dbReference>
<evidence type="ECO:0000259" key="2">
    <source>
        <dbReference type="Pfam" id="PF00270"/>
    </source>
</evidence>
<dbReference type="Gene3D" id="3.40.50.300">
    <property type="entry name" value="P-loop containing nucleotide triphosphate hydrolases"/>
    <property type="match status" value="2"/>
</dbReference>
<comment type="caution">
    <text evidence="3">The sequence shown here is derived from an EMBL/GenBank/DDBJ whole genome shotgun (WGS) entry which is preliminary data.</text>
</comment>
<dbReference type="EMBL" id="JARKIE010000159">
    <property type="protein sequence ID" value="KAJ7674126.1"/>
    <property type="molecule type" value="Genomic_DNA"/>
</dbReference>
<feature type="compositionally biased region" description="Acidic residues" evidence="1">
    <location>
        <begin position="576"/>
        <end position="594"/>
    </location>
</feature>
<reference evidence="3" key="1">
    <citation type="submission" date="2023-03" db="EMBL/GenBank/DDBJ databases">
        <title>Massive genome expansion in bonnet fungi (Mycena s.s.) driven by repeated elements and novel gene families across ecological guilds.</title>
        <authorList>
            <consortium name="Lawrence Berkeley National Laboratory"/>
            <person name="Harder C.B."/>
            <person name="Miyauchi S."/>
            <person name="Viragh M."/>
            <person name="Kuo A."/>
            <person name="Thoen E."/>
            <person name="Andreopoulos B."/>
            <person name="Lu D."/>
            <person name="Skrede I."/>
            <person name="Drula E."/>
            <person name="Henrissat B."/>
            <person name="Morin E."/>
            <person name="Kohler A."/>
            <person name="Barry K."/>
            <person name="LaButti K."/>
            <person name="Morin E."/>
            <person name="Salamov A."/>
            <person name="Lipzen A."/>
            <person name="Mereny Z."/>
            <person name="Hegedus B."/>
            <person name="Baldrian P."/>
            <person name="Stursova M."/>
            <person name="Weitz H."/>
            <person name="Taylor A."/>
            <person name="Grigoriev I.V."/>
            <person name="Nagy L.G."/>
            <person name="Martin F."/>
            <person name="Kauserud H."/>
        </authorList>
    </citation>
    <scope>NUCLEOTIDE SEQUENCE</scope>
    <source>
        <strain evidence="3">CBHHK067</strain>
    </source>
</reference>
<protein>
    <recommendedName>
        <fullName evidence="2">DEAD/DEAH-box helicase domain-containing protein</fullName>
    </recommendedName>
</protein>
<keyword evidence="4" id="KW-1185">Reference proteome</keyword>
<feature type="compositionally biased region" description="Basic and acidic residues" evidence="1">
    <location>
        <begin position="565"/>
        <end position="575"/>
    </location>
</feature>
<gene>
    <name evidence="3" type="ORF">B0H17DRAFT_1140777</name>
</gene>